<evidence type="ECO:0000256" key="1">
    <source>
        <dbReference type="SAM" id="MobiDB-lite"/>
    </source>
</evidence>
<protein>
    <submittedName>
        <fullName evidence="2">Uncharacterized protein</fullName>
    </submittedName>
</protein>
<evidence type="ECO:0000313" key="2">
    <source>
        <dbReference type="EnsemblMetazoa" id="G25717.7:cds"/>
    </source>
</evidence>
<sequence>MNASVPSNLVGPPQGVLLSGSVLTSSEQVVYGTRTGFPASGMSVDMVQAGHHSHPNIDPSLNMQLQGYPQQYGQYTQQTWQGTGFPFALTSSSGGTEPPPTHARTVTERSDDSPMVGVIVQQSPVVIH</sequence>
<evidence type="ECO:0000313" key="3">
    <source>
        <dbReference type="Proteomes" id="UP000005408"/>
    </source>
</evidence>
<accession>A0A8W8KXR3</accession>
<proteinExistence type="predicted"/>
<dbReference type="EnsemblMetazoa" id="G25717.7">
    <property type="protein sequence ID" value="G25717.7:cds"/>
    <property type="gene ID" value="G25717"/>
</dbReference>
<dbReference type="Proteomes" id="UP000005408">
    <property type="component" value="Unassembled WGS sequence"/>
</dbReference>
<reference evidence="2" key="1">
    <citation type="submission" date="2022-08" db="UniProtKB">
        <authorList>
            <consortium name="EnsemblMetazoa"/>
        </authorList>
    </citation>
    <scope>IDENTIFICATION</scope>
    <source>
        <strain evidence="2">05x7-T-G4-1.051#20</strain>
    </source>
</reference>
<organism evidence="2 3">
    <name type="scientific">Magallana gigas</name>
    <name type="common">Pacific oyster</name>
    <name type="synonym">Crassostrea gigas</name>
    <dbReference type="NCBI Taxonomy" id="29159"/>
    <lineage>
        <taxon>Eukaryota</taxon>
        <taxon>Metazoa</taxon>
        <taxon>Spiralia</taxon>
        <taxon>Lophotrochozoa</taxon>
        <taxon>Mollusca</taxon>
        <taxon>Bivalvia</taxon>
        <taxon>Autobranchia</taxon>
        <taxon>Pteriomorphia</taxon>
        <taxon>Ostreida</taxon>
        <taxon>Ostreoidea</taxon>
        <taxon>Ostreidae</taxon>
        <taxon>Magallana</taxon>
    </lineage>
</organism>
<keyword evidence="3" id="KW-1185">Reference proteome</keyword>
<name>A0A8W8KXR3_MAGGI</name>
<dbReference type="AlphaFoldDB" id="A0A8W8KXR3"/>
<feature type="region of interest" description="Disordered" evidence="1">
    <location>
        <begin position="89"/>
        <end position="112"/>
    </location>
</feature>